<dbReference type="Pfam" id="PF00378">
    <property type="entry name" value="ECH_1"/>
    <property type="match status" value="1"/>
</dbReference>
<evidence type="ECO:0000256" key="3">
    <source>
        <dbReference type="RuleBase" id="RU003707"/>
    </source>
</evidence>
<accession>A0A5K7ZLP8</accession>
<dbReference type="InterPro" id="IPR001753">
    <property type="entry name" value="Enoyl-CoA_hydra/iso"/>
</dbReference>
<evidence type="ECO:0000256" key="1">
    <source>
        <dbReference type="ARBA" id="ARBA00005254"/>
    </source>
</evidence>
<dbReference type="PANTHER" id="PTHR11941:SF54">
    <property type="entry name" value="ENOYL-COA HYDRATASE, MITOCHONDRIAL"/>
    <property type="match status" value="1"/>
</dbReference>
<dbReference type="GO" id="GO:0016829">
    <property type="term" value="F:lyase activity"/>
    <property type="evidence" value="ECO:0007669"/>
    <property type="project" value="UniProtKB-KW"/>
</dbReference>
<dbReference type="FunFam" id="3.90.226.10:FF:000009">
    <property type="entry name" value="Carnitinyl-CoA dehydratase"/>
    <property type="match status" value="1"/>
</dbReference>
<dbReference type="PROSITE" id="PS00166">
    <property type="entry name" value="ENOYL_COA_HYDRATASE"/>
    <property type="match status" value="1"/>
</dbReference>
<gene>
    <name evidence="4" type="ORF">DSCO28_25920</name>
</gene>
<dbReference type="KEGG" id="dov:DSCO28_25920"/>
<dbReference type="EMBL" id="AP021876">
    <property type="protein sequence ID" value="BBO82026.1"/>
    <property type="molecule type" value="Genomic_DNA"/>
</dbReference>
<name>A0A5K7ZLP8_9BACT</name>
<evidence type="ECO:0000256" key="2">
    <source>
        <dbReference type="ARBA" id="ARBA00023239"/>
    </source>
</evidence>
<dbReference type="InterPro" id="IPR014748">
    <property type="entry name" value="Enoyl-CoA_hydra_C"/>
</dbReference>
<dbReference type="SUPFAM" id="SSF52096">
    <property type="entry name" value="ClpP/crotonase"/>
    <property type="match status" value="1"/>
</dbReference>
<comment type="similarity">
    <text evidence="1 3">Belongs to the enoyl-CoA hydratase/isomerase family.</text>
</comment>
<dbReference type="InterPro" id="IPR029045">
    <property type="entry name" value="ClpP/crotonase-like_dom_sf"/>
</dbReference>
<proteinExistence type="inferred from homology"/>
<protein>
    <submittedName>
        <fullName evidence="4">Crotonase</fullName>
    </submittedName>
</protein>
<dbReference type="InterPro" id="IPR018376">
    <property type="entry name" value="Enoyl-CoA_hyd/isom_CS"/>
</dbReference>
<dbReference type="Gene3D" id="3.90.226.10">
    <property type="entry name" value="2-enoyl-CoA Hydratase, Chain A, domain 1"/>
    <property type="match status" value="1"/>
</dbReference>
<keyword evidence="2" id="KW-0456">Lyase</keyword>
<dbReference type="Gene3D" id="1.10.12.10">
    <property type="entry name" value="Lyase 2-enoyl-coa Hydratase, Chain A, domain 2"/>
    <property type="match status" value="1"/>
</dbReference>
<dbReference type="PANTHER" id="PTHR11941">
    <property type="entry name" value="ENOYL-COA HYDRATASE-RELATED"/>
    <property type="match status" value="1"/>
</dbReference>
<dbReference type="CDD" id="cd06558">
    <property type="entry name" value="crotonase-like"/>
    <property type="match status" value="1"/>
</dbReference>
<dbReference type="Proteomes" id="UP000425960">
    <property type="component" value="Chromosome"/>
</dbReference>
<evidence type="ECO:0000313" key="5">
    <source>
        <dbReference type="Proteomes" id="UP000425960"/>
    </source>
</evidence>
<organism evidence="4 5">
    <name type="scientific">Desulfosarcina ovata subsp. sediminis</name>
    <dbReference type="NCBI Taxonomy" id="885957"/>
    <lineage>
        <taxon>Bacteria</taxon>
        <taxon>Pseudomonadati</taxon>
        <taxon>Thermodesulfobacteriota</taxon>
        <taxon>Desulfobacteria</taxon>
        <taxon>Desulfobacterales</taxon>
        <taxon>Desulfosarcinaceae</taxon>
        <taxon>Desulfosarcina</taxon>
    </lineage>
</organism>
<dbReference type="AlphaFoldDB" id="A0A5K7ZLP8"/>
<reference evidence="4 5" key="1">
    <citation type="submission" date="2019-11" db="EMBL/GenBank/DDBJ databases">
        <title>Comparative genomics of hydrocarbon-degrading Desulfosarcina strains.</title>
        <authorList>
            <person name="Watanabe M."/>
            <person name="Kojima H."/>
            <person name="Fukui M."/>
        </authorList>
    </citation>
    <scope>NUCLEOTIDE SEQUENCE [LARGE SCALE GENOMIC DNA]</scope>
    <source>
        <strain evidence="4 5">28bB2T</strain>
    </source>
</reference>
<evidence type="ECO:0000313" key="4">
    <source>
        <dbReference type="EMBL" id="BBO82026.1"/>
    </source>
</evidence>
<sequence>MNALSKQLLQELGAAMEEIAEDEEANVVIITSQGKAFCAGADIAETDLSAPNAALKTTKVFRTVFNSIEALPKPVIAAVNGFALGGGCELALACDLRIASDKASFAFPEVKLGLIPGAGGTQRLPRIIGMSNALEMLLTGKRINAEEAYRFGLVNRVVPADNLLEEARNLAGKLAAVPPLGIGMAKTAVRTGMNMDIGSALELEQQCFRYLTTTKDYGEERNAFLDK</sequence>
<dbReference type="GO" id="GO:0006635">
    <property type="term" value="P:fatty acid beta-oxidation"/>
    <property type="evidence" value="ECO:0007669"/>
    <property type="project" value="TreeGrafter"/>
</dbReference>